<name>A0A9P5XRT4_9AGAR</name>
<protein>
    <submittedName>
        <fullName evidence="3">Uncharacterized protein</fullName>
    </submittedName>
</protein>
<dbReference type="EMBL" id="MU151056">
    <property type="protein sequence ID" value="KAF9454186.1"/>
    <property type="molecule type" value="Genomic_DNA"/>
</dbReference>
<comment type="caution">
    <text evidence="3">The sequence shown here is derived from an EMBL/GenBank/DDBJ whole genome shotgun (WGS) entry which is preliminary data.</text>
</comment>
<evidence type="ECO:0000313" key="4">
    <source>
        <dbReference type="Proteomes" id="UP000807342"/>
    </source>
</evidence>
<sequence>MHFRPWVLLVPTLVLATPLAQHDLAGLFGNVDQPATDQVQDISPSFNELTPTITQVRSTTRTHGTSTMPASSESISVIQGSTSSTVFSSTTTPIMTAVASAPILVTSTPTAYPPEAPPTNPEETLQWKVIGIGIITVGLIATVILSVIFFNSWWNFLCDLCGCGKRRRGTQGEENMVPDWEKRDWEFKLANEDGHRYPTMSSLGDIAKDRDKNRVEEVQRAAALLSPNVEAHPLETLSTR</sequence>
<feature type="transmembrane region" description="Helical" evidence="1">
    <location>
        <begin position="129"/>
        <end position="150"/>
    </location>
</feature>
<keyword evidence="1" id="KW-0812">Transmembrane</keyword>
<dbReference type="AlphaFoldDB" id="A0A9P5XRT4"/>
<gene>
    <name evidence="3" type="ORF">P691DRAFT_810911</name>
</gene>
<evidence type="ECO:0000313" key="3">
    <source>
        <dbReference type="EMBL" id="KAF9454186.1"/>
    </source>
</evidence>
<keyword evidence="1" id="KW-1133">Transmembrane helix</keyword>
<evidence type="ECO:0000256" key="1">
    <source>
        <dbReference type="SAM" id="Phobius"/>
    </source>
</evidence>
<dbReference type="OrthoDB" id="3266475at2759"/>
<feature type="signal peptide" evidence="2">
    <location>
        <begin position="1"/>
        <end position="16"/>
    </location>
</feature>
<keyword evidence="1" id="KW-0472">Membrane</keyword>
<organism evidence="3 4">
    <name type="scientific">Macrolepiota fuliginosa MF-IS2</name>
    <dbReference type="NCBI Taxonomy" id="1400762"/>
    <lineage>
        <taxon>Eukaryota</taxon>
        <taxon>Fungi</taxon>
        <taxon>Dikarya</taxon>
        <taxon>Basidiomycota</taxon>
        <taxon>Agaricomycotina</taxon>
        <taxon>Agaricomycetes</taxon>
        <taxon>Agaricomycetidae</taxon>
        <taxon>Agaricales</taxon>
        <taxon>Agaricineae</taxon>
        <taxon>Agaricaceae</taxon>
        <taxon>Macrolepiota</taxon>
    </lineage>
</organism>
<keyword evidence="4" id="KW-1185">Reference proteome</keyword>
<proteinExistence type="predicted"/>
<reference evidence="3" key="1">
    <citation type="submission" date="2020-11" db="EMBL/GenBank/DDBJ databases">
        <authorList>
            <consortium name="DOE Joint Genome Institute"/>
            <person name="Ahrendt S."/>
            <person name="Riley R."/>
            <person name="Andreopoulos W."/>
            <person name="Labutti K."/>
            <person name="Pangilinan J."/>
            <person name="Ruiz-Duenas F.J."/>
            <person name="Barrasa J.M."/>
            <person name="Sanchez-Garcia M."/>
            <person name="Camarero S."/>
            <person name="Miyauchi S."/>
            <person name="Serrano A."/>
            <person name="Linde D."/>
            <person name="Babiker R."/>
            <person name="Drula E."/>
            <person name="Ayuso-Fernandez I."/>
            <person name="Pacheco R."/>
            <person name="Padilla G."/>
            <person name="Ferreira P."/>
            <person name="Barriuso J."/>
            <person name="Kellner H."/>
            <person name="Castanera R."/>
            <person name="Alfaro M."/>
            <person name="Ramirez L."/>
            <person name="Pisabarro A.G."/>
            <person name="Kuo A."/>
            <person name="Tritt A."/>
            <person name="Lipzen A."/>
            <person name="He G."/>
            <person name="Yan M."/>
            <person name="Ng V."/>
            <person name="Cullen D."/>
            <person name="Martin F."/>
            <person name="Rosso M.-N."/>
            <person name="Henrissat B."/>
            <person name="Hibbett D."/>
            <person name="Martinez A.T."/>
            <person name="Grigoriev I.V."/>
        </authorList>
    </citation>
    <scope>NUCLEOTIDE SEQUENCE</scope>
    <source>
        <strain evidence="3">MF-IS2</strain>
    </source>
</reference>
<feature type="chain" id="PRO_5040139084" evidence="2">
    <location>
        <begin position="17"/>
        <end position="240"/>
    </location>
</feature>
<keyword evidence="2" id="KW-0732">Signal</keyword>
<accession>A0A9P5XRT4</accession>
<evidence type="ECO:0000256" key="2">
    <source>
        <dbReference type="SAM" id="SignalP"/>
    </source>
</evidence>
<dbReference type="Proteomes" id="UP000807342">
    <property type="component" value="Unassembled WGS sequence"/>
</dbReference>